<dbReference type="PANTHER" id="PTHR43712">
    <property type="entry name" value="PUTATIVE (AFU_ORTHOLOGUE AFUA_4G14580)-RELATED"/>
    <property type="match status" value="1"/>
</dbReference>
<dbReference type="InterPro" id="IPR029063">
    <property type="entry name" value="SAM-dependent_MTases_sf"/>
</dbReference>
<dbReference type="PANTHER" id="PTHR43712:SF2">
    <property type="entry name" value="O-METHYLTRANSFERASE CICE"/>
    <property type="match status" value="1"/>
</dbReference>
<keyword evidence="2" id="KW-0808">Transferase</keyword>
<evidence type="ECO:0000259" key="4">
    <source>
        <dbReference type="Pfam" id="PF00891"/>
    </source>
</evidence>
<dbReference type="Gene3D" id="3.40.50.150">
    <property type="entry name" value="Vaccinia Virus protein VP39"/>
    <property type="match status" value="1"/>
</dbReference>
<evidence type="ECO:0000313" key="6">
    <source>
        <dbReference type="EMBL" id="GAA1395227.1"/>
    </source>
</evidence>
<dbReference type="Proteomes" id="UP001499863">
    <property type="component" value="Unassembled WGS sequence"/>
</dbReference>
<dbReference type="InterPro" id="IPR001077">
    <property type="entry name" value="COMT_C"/>
</dbReference>
<dbReference type="SUPFAM" id="SSF53335">
    <property type="entry name" value="S-adenosyl-L-methionine-dependent methyltransferases"/>
    <property type="match status" value="1"/>
</dbReference>
<dbReference type="GO" id="GO:0032259">
    <property type="term" value="P:methylation"/>
    <property type="evidence" value="ECO:0007669"/>
    <property type="project" value="UniProtKB-KW"/>
</dbReference>
<evidence type="ECO:0000256" key="3">
    <source>
        <dbReference type="ARBA" id="ARBA00022691"/>
    </source>
</evidence>
<dbReference type="Gene3D" id="1.10.10.10">
    <property type="entry name" value="Winged helix-like DNA-binding domain superfamily/Winged helix DNA-binding domain"/>
    <property type="match status" value="1"/>
</dbReference>
<dbReference type="RefSeq" id="WP_344334221.1">
    <property type="nucleotide sequence ID" value="NZ_BAAAKJ010000159.1"/>
</dbReference>
<dbReference type="InterPro" id="IPR016461">
    <property type="entry name" value="COMT-like"/>
</dbReference>
<dbReference type="PROSITE" id="PS51683">
    <property type="entry name" value="SAM_OMT_II"/>
    <property type="match status" value="1"/>
</dbReference>
<dbReference type="InterPro" id="IPR036388">
    <property type="entry name" value="WH-like_DNA-bd_sf"/>
</dbReference>
<dbReference type="InterPro" id="IPR012967">
    <property type="entry name" value="COMT_dimerisation"/>
</dbReference>
<dbReference type="PIRSF" id="PIRSF005739">
    <property type="entry name" value="O-mtase"/>
    <property type="match status" value="1"/>
</dbReference>
<keyword evidence="1 6" id="KW-0489">Methyltransferase</keyword>
<dbReference type="InterPro" id="IPR036390">
    <property type="entry name" value="WH_DNA-bd_sf"/>
</dbReference>
<dbReference type="EMBL" id="BAAAKJ010000159">
    <property type="protein sequence ID" value="GAA1395227.1"/>
    <property type="molecule type" value="Genomic_DNA"/>
</dbReference>
<evidence type="ECO:0000259" key="5">
    <source>
        <dbReference type="Pfam" id="PF08100"/>
    </source>
</evidence>
<protein>
    <submittedName>
        <fullName evidence="6">Methyltransferase</fullName>
    </submittedName>
</protein>
<dbReference type="Pfam" id="PF08100">
    <property type="entry name" value="Dimerisation"/>
    <property type="match status" value="1"/>
</dbReference>
<name>A0ABP4ITU7_9ACTN</name>
<comment type="caution">
    <text evidence="6">The sequence shown here is derived from an EMBL/GenBank/DDBJ whole genome shotgun (WGS) entry which is preliminary data.</text>
</comment>
<evidence type="ECO:0000256" key="1">
    <source>
        <dbReference type="ARBA" id="ARBA00022603"/>
    </source>
</evidence>
<keyword evidence="3" id="KW-0949">S-adenosyl-L-methionine</keyword>
<dbReference type="Pfam" id="PF00891">
    <property type="entry name" value="Methyltransf_2"/>
    <property type="match status" value="1"/>
</dbReference>
<sequence length="349" mass="37304">MTAVPQTAPASAGAVFLSELMFPSTPRCLALAAEFRIAELLADGPLPAAALAERAGVAAGPLAKVLALLAEDGVFEETEPGVFANTGLSELLRPGVPGSMDAMARMVGAEWLWSSWGALDHSLETGRPGFEKVHGTALWPWLQRNPAAAATFNQAMTDFTDALADTLVSAYPEFAQAGAVCDLGGGQGTYLAAILRTYDAVGRGVLADLPGVIEQARTQPEVAKLAEQGRLEFEPVDFFAGVPAGIGAYVTKQVWHSWPDEALVRLLRRCREASPGARFVAAELVHREGVPRFVKNFDLVMLVTMSGEVRTEERFAEVFRRAGYRLNRVVPTGTAFSLLEAVPDPDPLD</sequence>
<gene>
    <name evidence="6" type="ORF">GCM10009639_30110</name>
</gene>
<evidence type="ECO:0000313" key="7">
    <source>
        <dbReference type="Proteomes" id="UP001499863"/>
    </source>
</evidence>
<proteinExistence type="predicted"/>
<evidence type="ECO:0000256" key="2">
    <source>
        <dbReference type="ARBA" id="ARBA00022679"/>
    </source>
</evidence>
<dbReference type="SUPFAM" id="SSF46785">
    <property type="entry name" value="Winged helix' DNA-binding domain"/>
    <property type="match status" value="1"/>
</dbReference>
<feature type="domain" description="O-methyltransferase dimerisation" evidence="5">
    <location>
        <begin position="25"/>
        <end position="92"/>
    </location>
</feature>
<reference evidence="7" key="1">
    <citation type="journal article" date="2019" name="Int. J. Syst. Evol. Microbiol.">
        <title>The Global Catalogue of Microorganisms (GCM) 10K type strain sequencing project: providing services to taxonomists for standard genome sequencing and annotation.</title>
        <authorList>
            <consortium name="The Broad Institute Genomics Platform"/>
            <consortium name="The Broad Institute Genome Sequencing Center for Infectious Disease"/>
            <person name="Wu L."/>
            <person name="Ma J."/>
        </authorList>
    </citation>
    <scope>NUCLEOTIDE SEQUENCE [LARGE SCALE GENOMIC DNA]</scope>
    <source>
        <strain evidence="7">JCM 12393</strain>
    </source>
</reference>
<dbReference type="CDD" id="cd02440">
    <property type="entry name" value="AdoMet_MTases"/>
    <property type="match status" value="1"/>
</dbReference>
<accession>A0ABP4ITU7</accession>
<feature type="domain" description="O-methyltransferase C-terminal" evidence="4">
    <location>
        <begin position="116"/>
        <end position="325"/>
    </location>
</feature>
<organism evidence="6 7">
    <name type="scientific">Kitasatospora putterlickiae</name>
    <dbReference type="NCBI Taxonomy" id="221725"/>
    <lineage>
        <taxon>Bacteria</taxon>
        <taxon>Bacillati</taxon>
        <taxon>Actinomycetota</taxon>
        <taxon>Actinomycetes</taxon>
        <taxon>Kitasatosporales</taxon>
        <taxon>Streptomycetaceae</taxon>
        <taxon>Kitasatospora</taxon>
    </lineage>
</organism>
<dbReference type="GO" id="GO:0008168">
    <property type="term" value="F:methyltransferase activity"/>
    <property type="evidence" value="ECO:0007669"/>
    <property type="project" value="UniProtKB-KW"/>
</dbReference>
<keyword evidence="7" id="KW-1185">Reference proteome</keyword>